<dbReference type="Proteomes" id="UP000052020">
    <property type="component" value="Unassembled WGS sequence"/>
</dbReference>
<dbReference type="InterPro" id="IPR036237">
    <property type="entry name" value="Xyl_isomerase-like_sf"/>
</dbReference>
<dbReference type="InterPro" id="IPR050312">
    <property type="entry name" value="IolE/XylAMocC-like"/>
</dbReference>
<dbReference type="PANTHER" id="PTHR12110">
    <property type="entry name" value="HYDROXYPYRUVATE ISOMERASE"/>
    <property type="match status" value="1"/>
</dbReference>
<feature type="domain" description="Xylose isomerase-like TIM barrel" evidence="1">
    <location>
        <begin position="19"/>
        <end position="270"/>
    </location>
</feature>
<proteinExistence type="predicted"/>
<protein>
    <recommendedName>
        <fullName evidence="1">Xylose isomerase-like TIM barrel domain-containing protein</fullName>
    </recommendedName>
</protein>
<dbReference type="InterPro" id="IPR013022">
    <property type="entry name" value="Xyl_isomerase-like_TIM-brl"/>
</dbReference>
<evidence type="ECO:0000259" key="1">
    <source>
        <dbReference type="Pfam" id="PF01261"/>
    </source>
</evidence>
<accession>A0A0S7XMY8</accession>
<reference evidence="2 3" key="1">
    <citation type="journal article" date="2015" name="Microbiome">
        <title>Genomic resolution of linkages in carbon, nitrogen, and sulfur cycling among widespread estuary sediment bacteria.</title>
        <authorList>
            <person name="Baker B.J."/>
            <person name="Lazar C.S."/>
            <person name="Teske A.P."/>
            <person name="Dick G.J."/>
        </authorList>
    </citation>
    <scope>NUCLEOTIDE SEQUENCE [LARGE SCALE GENOMIC DNA]</scope>
    <source>
        <strain evidence="2">DG_56</strain>
    </source>
</reference>
<name>A0A0S7XMY8_9BACT</name>
<comment type="caution">
    <text evidence="2">The sequence shown here is derived from an EMBL/GenBank/DDBJ whole genome shotgun (WGS) entry which is preliminary data.</text>
</comment>
<dbReference type="Gene3D" id="3.20.20.150">
    <property type="entry name" value="Divalent-metal-dependent TIM barrel enzymes"/>
    <property type="match status" value="1"/>
</dbReference>
<evidence type="ECO:0000313" key="2">
    <source>
        <dbReference type="EMBL" id="KPJ63816.1"/>
    </source>
</evidence>
<dbReference type="SUPFAM" id="SSF51658">
    <property type="entry name" value="Xylose isomerase-like"/>
    <property type="match status" value="1"/>
</dbReference>
<dbReference type="PANTHER" id="PTHR12110:SF41">
    <property type="entry name" value="INOSOSE DEHYDRATASE"/>
    <property type="match status" value="1"/>
</dbReference>
<organism evidence="2 3">
    <name type="scientific">candidate division KD3-62 bacterium DG_56</name>
    <dbReference type="NCBI Taxonomy" id="1704032"/>
    <lineage>
        <taxon>Bacteria</taxon>
        <taxon>candidate division KD3-62</taxon>
    </lineage>
</organism>
<dbReference type="EMBL" id="LIZY01000061">
    <property type="protein sequence ID" value="KPJ63816.1"/>
    <property type="molecule type" value="Genomic_DNA"/>
</dbReference>
<gene>
    <name evidence="2" type="ORF">AMK68_03065</name>
</gene>
<sequence length="286" mass="31582">MFELGVITDEISQDLGRALEVAAEYDVRAVELRGIWGSNIVEMAREDAERARDLIRERGFRVCSIASAFYKCALPGSQSSGGGAMHLAAERALDDQMEVLRRAIEMAHLFEADLIRGFAFWRQDGLTPELRQQVIEAFEEPVALMEREGLILGLENEHACALGTGEEVASVVGAINSPHLRVIWDPGNAFFLDEVPFPNGYRAVKPYLVHVHLKDAKHNEQGDPMWTVMGGGEIEYVGQFKALAEDGFSGVASLESHYTSPDGSTEQGSRMCFEGIRRLLREAGLV</sequence>
<evidence type="ECO:0000313" key="3">
    <source>
        <dbReference type="Proteomes" id="UP000052020"/>
    </source>
</evidence>
<dbReference type="Pfam" id="PF01261">
    <property type="entry name" value="AP_endonuc_2"/>
    <property type="match status" value="1"/>
</dbReference>
<dbReference type="AlphaFoldDB" id="A0A0S7XMY8"/>